<proteinExistence type="predicted"/>
<dbReference type="AlphaFoldDB" id="A0AAV0C998"/>
<accession>A0AAV0C998</accession>
<reference evidence="1" key="1">
    <citation type="submission" date="2022-07" db="EMBL/GenBank/DDBJ databases">
        <authorList>
            <person name="Macas J."/>
            <person name="Novak P."/>
            <person name="Neumann P."/>
        </authorList>
    </citation>
    <scope>NUCLEOTIDE SEQUENCE</scope>
</reference>
<name>A0AAV0C998_9ASTE</name>
<evidence type="ECO:0000313" key="1">
    <source>
        <dbReference type="EMBL" id="CAH9069321.1"/>
    </source>
</evidence>
<comment type="caution">
    <text evidence="1">The sequence shown here is derived from an EMBL/GenBank/DDBJ whole genome shotgun (WGS) entry which is preliminary data.</text>
</comment>
<organism evidence="1 2">
    <name type="scientific">Cuscuta epithymum</name>
    <dbReference type="NCBI Taxonomy" id="186058"/>
    <lineage>
        <taxon>Eukaryota</taxon>
        <taxon>Viridiplantae</taxon>
        <taxon>Streptophyta</taxon>
        <taxon>Embryophyta</taxon>
        <taxon>Tracheophyta</taxon>
        <taxon>Spermatophyta</taxon>
        <taxon>Magnoliopsida</taxon>
        <taxon>eudicotyledons</taxon>
        <taxon>Gunneridae</taxon>
        <taxon>Pentapetalae</taxon>
        <taxon>asterids</taxon>
        <taxon>lamiids</taxon>
        <taxon>Solanales</taxon>
        <taxon>Convolvulaceae</taxon>
        <taxon>Cuscuteae</taxon>
        <taxon>Cuscuta</taxon>
        <taxon>Cuscuta subgen. Cuscuta</taxon>
    </lineage>
</organism>
<dbReference type="EMBL" id="CAMAPF010000015">
    <property type="protein sequence ID" value="CAH9069321.1"/>
    <property type="molecule type" value="Genomic_DNA"/>
</dbReference>
<evidence type="ECO:0000313" key="2">
    <source>
        <dbReference type="Proteomes" id="UP001152523"/>
    </source>
</evidence>
<sequence length="119" mass="13247">MDLCTLTWLIKAPSTLWLNHPHPPLGMTPLNRVTLEDLAPGVEVMMVETTEMLTWATGASEAALEEALEAATMAAKVGTRDSAWTKKGEDSSWNSFDLLEERGEEKKKNVLCKLIFISW</sequence>
<dbReference type="Proteomes" id="UP001152523">
    <property type="component" value="Unassembled WGS sequence"/>
</dbReference>
<gene>
    <name evidence="1" type="ORF">CEPIT_LOCUS3071</name>
</gene>
<keyword evidence="2" id="KW-1185">Reference proteome</keyword>
<protein>
    <submittedName>
        <fullName evidence="1">Uncharacterized protein</fullName>
    </submittedName>
</protein>